<dbReference type="EnsemblPlants" id="AVESA.00010b.r2.2AG0236270.1">
    <property type="protein sequence ID" value="AVESA.00010b.r2.2AG0236270.1.CDS.1"/>
    <property type="gene ID" value="AVESA.00010b.r2.2AG0236270"/>
</dbReference>
<keyword evidence="2" id="KW-1185">Reference proteome</keyword>
<dbReference type="Proteomes" id="UP001732700">
    <property type="component" value="Chromosome 2A"/>
</dbReference>
<evidence type="ECO:0000313" key="2">
    <source>
        <dbReference type="Proteomes" id="UP001732700"/>
    </source>
</evidence>
<protein>
    <submittedName>
        <fullName evidence="1">Uncharacterized protein</fullName>
    </submittedName>
</protein>
<name>A0ACD5UES7_AVESA</name>
<accession>A0ACD5UES7</accession>
<organism evidence="1 2">
    <name type="scientific">Avena sativa</name>
    <name type="common">Oat</name>
    <dbReference type="NCBI Taxonomy" id="4498"/>
    <lineage>
        <taxon>Eukaryota</taxon>
        <taxon>Viridiplantae</taxon>
        <taxon>Streptophyta</taxon>
        <taxon>Embryophyta</taxon>
        <taxon>Tracheophyta</taxon>
        <taxon>Spermatophyta</taxon>
        <taxon>Magnoliopsida</taxon>
        <taxon>Liliopsida</taxon>
        <taxon>Poales</taxon>
        <taxon>Poaceae</taxon>
        <taxon>BOP clade</taxon>
        <taxon>Pooideae</taxon>
        <taxon>Poodae</taxon>
        <taxon>Poeae</taxon>
        <taxon>Poeae Chloroplast Group 1 (Aveneae type)</taxon>
        <taxon>Aveninae</taxon>
        <taxon>Avena</taxon>
    </lineage>
</organism>
<reference evidence="1" key="2">
    <citation type="submission" date="2025-09" db="UniProtKB">
        <authorList>
            <consortium name="EnsemblPlants"/>
        </authorList>
    </citation>
    <scope>IDENTIFICATION</scope>
</reference>
<evidence type="ECO:0000313" key="1">
    <source>
        <dbReference type="EnsemblPlants" id="AVESA.00010b.r2.2AG0236270.1.CDS.1"/>
    </source>
</evidence>
<proteinExistence type="predicted"/>
<reference evidence="1" key="1">
    <citation type="submission" date="2021-05" db="EMBL/GenBank/DDBJ databases">
        <authorList>
            <person name="Scholz U."/>
            <person name="Mascher M."/>
            <person name="Fiebig A."/>
        </authorList>
    </citation>
    <scope>NUCLEOTIDE SEQUENCE [LARGE SCALE GENOMIC DNA]</scope>
</reference>
<sequence length="177" mass="18142">MGPPQALSGLALLLLLVASSASVLDDTCKSFGANHKDIGYDYCIKFFQADKASAIAADKRGLAVIAAKITGATAKSTDKRISALKASVKDKKVRSGLDDCDELYSQAVDELDAAAKGVAAGTPQGSQDAVTNLSAAADAPLTCETGFQELGVKSPLAAEDSEFTKEVAVALDVTTSL</sequence>